<dbReference type="GO" id="GO:0016579">
    <property type="term" value="P:protein deubiquitination"/>
    <property type="evidence" value="ECO:0007669"/>
    <property type="project" value="TreeGrafter"/>
</dbReference>
<evidence type="ECO:0000256" key="1">
    <source>
        <dbReference type="ARBA" id="ARBA00008140"/>
    </source>
</evidence>
<keyword evidence="7" id="KW-1185">Reference proteome</keyword>
<comment type="caution">
    <text evidence="6">The sequence shown here is derived from an EMBL/GenBank/DDBJ whole genome shotgun (WGS) entry which is preliminary data.</text>
</comment>
<keyword evidence="2" id="KW-0645">Protease</keyword>
<dbReference type="InterPro" id="IPR008580">
    <property type="entry name" value="PPPDE_dom"/>
</dbReference>
<proteinExistence type="inferred from homology"/>
<evidence type="ECO:0000313" key="7">
    <source>
        <dbReference type="Proteomes" id="UP000289738"/>
    </source>
</evidence>
<evidence type="ECO:0000313" key="6">
    <source>
        <dbReference type="EMBL" id="RYR56597.1"/>
    </source>
</evidence>
<dbReference type="EMBL" id="SDMP01000005">
    <property type="protein sequence ID" value="RYR56597.1"/>
    <property type="molecule type" value="Genomic_DNA"/>
</dbReference>
<organism evidence="6 7">
    <name type="scientific">Arachis hypogaea</name>
    <name type="common">Peanut</name>
    <dbReference type="NCBI Taxonomy" id="3818"/>
    <lineage>
        <taxon>Eukaryota</taxon>
        <taxon>Viridiplantae</taxon>
        <taxon>Streptophyta</taxon>
        <taxon>Embryophyta</taxon>
        <taxon>Tracheophyta</taxon>
        <taxon>Spermatophyta</taxon>
        <taxon>Magnoliopsida</taxon>
        <taxon>eudicotyledons</taxon>
        <taxon>Gunneridae</taxon>
        <taxon>Pentapetalae</taxon>
        <taxon>rosids</taxon>
        <taxon>fabids</taxon>
        <taxon>Fabales</taxon>
        <taxon>Fabaceae</taxon>
        <taxon>Papilionoideae</taxon>
        <taxon>50 kb inversion clade</taxon>
        <taxon>dalbergioids sensu lato</taxon>
        <taxon>Dalbergieae</taxon>
        <taxon>Pterocarpus clade</taxon>
        <taxon>Arachis</taxon>
    </lineage>
</organism>
<dbReference type="PROSITE" id="PS51858">
    <property type="entry name" value="PPPDE"/>
    <property type="match status" value="1"/>
</dbReference>
<dbReference type="GO" id="GO:0101005">
    <property type="term" value="F:deubiquitinase activity"/>
    <property type="evidence" value="ECO:0007669"/>
    <property type="project" value="TreeGrafter"/>
</dbReference>
<dbReference type="SMART" id="SM01179">
    <property type="entry name" value="DUF862"/>
    <property type="match status" value="1"/>
</dbReference>
<feature type="domain" description="PPPDE" evidence="5">
    <location>
        <begin position="28"/>
        <end position="165"/>
    </location>
</feature>
<dbReference type="GO" id="GO:0006508">
    <property type="term" value="P:proteolysis"/>
    <property type="evidence" value="ECO:0007669"/>
    <property type="project" value="UniProtKB-KW"/>
</dbReference>
<reference evidence="6 7" key="1">
    <citation type="submission" date="2019-01" db="EMBL/GenBank/DDBJ databases">
        <title>Sequencing of cultivated peanut Arachis hypogaea provides insights into genome evolution and oil improvement.</title>
        <authorList>
            <person name="Chen X."/>
        </authorList>
    </citation>
    <scope>NUCLEOTIDE SEQUENCE [LARGE SCALE GENOMIC DNA]</scope>
    <source>
        <strain evidence="7">cv. Fuhuasheng</strain>
        <tissue evidence="6">Leaves</tissue>
    </source>
</reference>
<dbReference type="Proteomes" id="UP000289738">
    <property type="component" value="Chromosome A05"/>
</dbReference>
<evidence type="ECO:0000259" key="5">
    <source>
        <dbReference type="PROSITE" id="PS51858"/>
    </source>
</evidence>
<evidence type="ECO:0000256" key="3">
    <source>
        <dbReference type="ARBA" id="ARBA00022801"/>
    </source>
</evidence>
<sequence length="226" mass="25379">MGMKSNSSTTSQSCNNLKDKEKNSTTKTRVILHVYDLTPLNSYFYWFGFGIYHSGIEVHGKEYGFGAHDFPASGVFEVEPRKCPGFVYRCSVNLGHANMHPSEFRIFIENMASDYHGDTYHLISKNCNHFTDDISCRLTGKRIPGWVNRLAKLGSICRCLLPETLQASTVKQLPEYHSEDEVADSLPTDTPNISTNNSDDGQERRLLSPKAGTDDVSFIKESPSKK</sequence>
<evidence type="ECO:0000256" key="2">
    <source>
        <dbReference type="ARBA" id="ARBA00022670"/>
    </source>
</evidence>
<dbReference type="Gene3D" id="3.90.1720.30">
    <property type="entry name" value="PPPDE domains"/>
    <property type="match status" value="1"/>
</dbReference>
<feature type="region of interest" description="Disordered" evidence="4">
    <location>
        <begin position="176"/>
        <end position="226"/>
    </location>
</feature>
<dbReference type="AlphaFoldDB" id="A0A445D082"/>
<keyword evidence="3" id="KW-0378">Hydrolase</keyword>
<comment type="similarity">
    <text evidence="1">Belongs to the DeSI family.</text>
</comment>
<gene>
    <name evidence="6" type="ORF">Ahy_A05g022294</name>
</gene>
<dbReference type="SMR" id="A0A445D082"/>
<name>A0A445D082_ARAHY</name>
<dbReference type="Pfam" id="PF05903">
    <property type="entry name" value="Peptidase_C97"/>
    <property type="match status" value="1"/>
</dbReference>
<feature type="compositionally biased region" description="Low complexity" evidence="4">
    <location>
        <begin position="1"/>
        <end position="16"/>
    </location>
</feature>
<dbReference type="PANTHER" id="PTHR12378:SF80">
    <property type="entry name" value="IP06716P-RELATED"/>
    <property type="match status" value="1"/>
</dbReference>
<accession>A0A445D082</accession>
<protein>
    <recommendedName>
        <fullName evidence="5">PPPDE domain-containing protein</fullName>
    </recommendedName>
</protein>
<evidence type="ECO:0000256" key="4">
    <source>
        <dbReference type="SAM" id="MobiDB-lite"/>
    </source>
</evidence>
<dbReference type="InterPro" id="IPR042266">
    <property type="entry name" value="PPPDE_sf"/>
</dbReference>
<feature type="region of interest" description="Disordered" evidence="4">
    <location>
        <begin position="1"/>
        <end position="21"/>
    </location>
</feature>
<dbReference type="PANTHER" id="PTHR12378">
    <property type="entry name" value="DESUMOYLATING ISOPEPTIDASE"/>
    <property type="match status" value="1"/>
</dbReference>
<dbReference type="OrthoDB" id="412286at2759"/>
<dbReference type="STRING" id="3818.A0A445D082"/>
<dbReference type="Gramene" id="arahy.Tifrunner.gnm2.ann2.Ah05g409400.1">
    <property type="protein sequence ID" value="arahy.Tifrunner.gnm2.ann2.Ah05g409400.1-CDS"/>
    <property type="gene ID" value="arahy.Tifrunner.gnm2.ann2.Ah05g409400"/>
</dbReference>
<feature type="compositionally biased region" description="Polar residues" evidence="4">
    <location>
        <begin position="187"/>
        <end position="199"/>
    </location>
</feature>